<name>A0ABQ7DB11_BRACR</name>
<protein>
    <submittedName>
        <fullName evidence="2">Uncharacterized protein</fullName>
    </submittedName>
</protein>
<evidence type="ECO:0000313" key="3">
    <source>
        <dbReference type="Proteomes" id="UP000266723"/>
    </source>
</evidence>
<feature type="region of interest" description="Disordered" evidence="1">
    <location>
        <begin position="93"/>
        <end position="115"/>
    </location>
</feature>
<evidence type="ECO:0000256" key="1">
    <source>
        <dbReference type="SAM" id="MobiDB-lite"/>
    </source>
</evidence>
<dbReference type="Proteomes" id="UP000266723">
    <property type="component" value="Unassembled WGS sequence"/>
</dbReference>
<sequence length="137" mass="16106">MRRIGPTIPRPHSLRSFAIFGCFDLNGIIDFPELVKVFDMFRLDDRREMRTNFSCAIDSKQEKENTKDDERERRIVVSKNTIYPVKCMRQNEMNPVASNRARKRRLRGPKDRGAVPEIVEQLRRSRGRLTIKEGEQA</sequence>
<evidence type="ECO:0000313" key="2">
    <source>
        <dbReference type="EMBL" id="KAF3569558.1"/>
    </source>
</evidence>
<accession>A0ABQ7DB11</accession>
<dbReference type="EMBL" id="QGKV02000759">
    <property type="protein sequence ID" value="KAF3569558.1"/>
    <property type="molecule type" value="Genomic_DNA"/>
</dbReference>
<keyword evidence="3" id="KW-1185">Reference proteome</keyword>
<proteinExistence type="predicted"/>
<reference evidence="2 3" key="1">
    <citation type="journal article" date="2020" name="BMC Genomics">
        <title>Intraspecific diversification of the crop wild relative Brassica cretica Lam. using demographic model selection.</title>
        <authorList>
            <person name="Kioukis A."/>
            <person name="Michalopoulou V.A."/>
            <person name="Briers L."/>
            <person name="Pirintsos S."/>
            <person name="Studholme D.J."/>
            <person name="Pavlidis P."/>
            <person name="Sarris P.F."/>
        </authorList>
    </citation>
    <scope>NUCLEOTIDE SEQUENCE [LARGE SCALE GENOMIC DNA]</scope>
    <source>
        <strain evidence="3">cv. PFS-1207/04</strain>
    </source>
</reference>
<comment type="caution">
    <text evidence="2">The sequence shown here is derived from an EMBL/GenBank/DDBJ whole genome shotgun (WGS) entry which is preliminary data.</text>
</comment>
<organism evidence="2 3">
    <name type="scientific">Brassica cretica</name>
    <name type="common">Mustard</name>
    <dbReference type="NCBI Taxonomy" id="69181"/>
    <lineage>
        <taxon>Eukaryota</taxon>
        <taxon>Viridiplantae</taxon>
        <taxon>Streptophyta</taxon>
        <taxon>Embryophyta</taxon>
        <taxon>Tracheophyta</taxon>
        <taxon>Spermatophyta</taxon>
        <taxon>Magnoliopsida</taxon>
        <taxon>eudicotyledons</taxon>
        <taxon>Gunneridae</taxon>
        <taxon>Pentapetalae</taxon>
        <taxon>rosids</taxon>
        <taxon>malvids</taxon>
        <taxon>Brassicales</taxon>
        <taxon>Brassicaceae</taxon>
        <taxon>Brassiceae</taxon>
        <taxon>Brassica</taxon>
    </lineage>
</organism>
<gene>
    <name evidence="2" type="ORF">DY000_02016187</name>
</gene>